<evidence type="ECO:0000313" key="2">
    <source>
        <dbReference type="EMBL" id="TNN48571.1"/>
    </source>
</evidence>
<reference evidence="2 3" key="1">
    <citation type="submission" date="2019-03" db="EMBL/GenBank/DDBJ databases">
        <title>First draft genome of Liparis tanakae, snailfish: a comprehensive survey of snailfish specific genes.</title>
        <authorList>
            <person name="Kim W."/>
            <person name="Song I."/>
            <person name="Jeong J.-H."/>
            <person name="Kim D."/>
            <person name="Kim S."/>
            <person name="Ryu S."/>
            <person name="Song J.Y."/>
            <person name="Lee S.K."/>
        </authorList>
    </citation>
    <scope>NUCLEOTIDE SEQUENCE [LARGE SCALE GENOMIC DNA]</scope>
    <source>
        <tissue evidence="2">Muscle</tissue>
    </source>
</reference>
<protein>
    <submittedName>
        <fullName evidence="2">Uncharacterized protein</fullName>
    </submittedName>
</protein>
<dbReference type="EMBL" id="SRLO01000691">
    <property type="protein sequence ID" value="TNN48571.1"/>
    <property type="molecule type" value="Genomic_DNA"/>
</dbReference>
<feature type="region of interest" description="Disordered" evidence="1">
    <location>
        <begin position="58"/>
        <end position="85"/>
    </location>
</feature>
<gene>
    <name evidence="2" type="ORF">EYF80_041223</name>
</gene>
<evidence type="ECO:0000256" key="1">
    <source>
        <dbReference type="SAM" id="MobiDB-lite"/>
    </source>
</evidence>
<comment type="caution">
    <text evidence="2">The sequence shown here is derived from an EMBL/GenBank/DDBJ whole genome shotgun (WGS) entry which is preliminary data.</text>
</comment>
<name>A0A4Z2G5Q1_9TELE</name>
<keyword evidence="3" id="KW-1185">Reference proteome</keyword>
<dbReference type="Proteomes" id="UP000314294">
    <property type="component" value="Unassembled WGS sequence"/>
</dbReference>
<evidence type="ECO:0000313" key="3">
    <source>
        <dbReference type="Proteomes" id="UP000314294"/>
    </source>
</evidence>
<dbReference type="AlphaFoldDB" id="A0A4Z2G5Q1"/>
<proteinExistence type="predicted"/>
<feature type="compositionally biased region" description="Basic and acidic residues" evidence="1">
    <location>
        <begin position="61"/>
        <end position="77"/>
    </location>
</feature>
<organism evidence="2 3">
    <name type="scientific">Liparis tanakae</name>
    <name type="common">Tanaka's snailfish</name>
    <dbReference type="NCBI Taxonomy" id="230148"/>
    <lineage>
        <taxon>Eukaryota</taxon>
        <taxon>Metazoa</taxon>
        <taxon>Chordata</taxon>
        <taxon>Craniata</taxon>
        <taxon>Vertebrata</taxon>
        <taxon>Euteleostomi</taxon>
        <taxon>Actinopterygii</taxon>
        <taxon>Neopterygii</taxon>
        <taxon>Teleostei</taxon>
        <taxon>Neoteleostei</taxon>
        <taxon>Acanthomorphata</taxon>
        <taxon>Eupercaria</taxon>
        <taxon>Perciformes</taxon>
        <taxon>Cottioidei</taxon>
        <taxon>Cottales</taxon>
        <taxon>Liparidae</taxon>
        <taxon>Liparis</taxon>
    </lineage>
</organism>
<sequence length="111" mass="12177">MDLPRMTGPRSFDIARHNLTPVCAIPSENSPGSFCRLKKMLISKTCVTSRWQQRLGKRWQGKKEAIDGGREGGREGGRGSCDAPWHPAVSQITQKASGEVMWTFSGAAAPY</sequence>
<accession>A0A4Z2G5Q1</accession>